<accession>A0AAU1UBH1</accession>
<dbReference type="SUPFAM" id="SSF103473">
    <property type="entry name" value="MFS general substrate transporter"/>
    <property type="match status" value="1"/>
</dbReference>
<keyword evidence="2" id="KW-0812">Transmembrane</keyword>
<reference evidence="3" key="1">
    <citation type="submission" date="2022-10" db="EMBL/GenBank/DDBJ databases">
        <title>The complete genomes of actinobacterial strains from the NBC collection.</title>
        <authorList>
            <person name="Joergensen T.S."/>
            <person name="Alvarez Arevalo M."/>
            <person name="Sterndorff E.B."/>
            <person name="Faurdal D."/>
            <person name="Vuksanovic O."/>
            <person name="Mourched A.-S."/>
            <person name="Charusanti P."/>
            <person name="Shaw S."/>
            <person name="Blin K."/>
            <person name="Weber T."/>
        </authorList>
    </citation>
    <scope>NUCLEOTIDE SEQUENCE</scope>
    <source>
        <strain evidence="3">NBC_00119</strain>
    </source>
</reference>
<organism evidence="3">
    <name type="scientific">Streptomyces sp. NBC_00119</name>
    <dbReference type="NCBI Taxonomy" id="2975659"/>
    <lineage>
        <taxon>Bacteria</taxon>
        <taxon>Bacillati</taxon>
        <taxon>Actinomycetota</taxon>
        <taxon>Actinomycetes</taxon>
        <taxon>Kitasatosporales</taxon>
        <taxon>Streptomycetaceae</taxon>
        <taxon>Streptomyces</taxon>
    </lineage>
</organism>
<name>A0AAU1UBH1_9ACTN</name>
<feature type="transmembrane region" description="Helical" evidence="2">
    <location>
        <begin position="129"/>
        <end position="148"/>
    </location>
</feature>
<feature type="transmembrane region" description="Helical" evidence="2">
    <location>
        <begin position="321"/>
        <end position="342"/>
    </location>
</feature>
<feature type="compositionally biased region" description="Polar residues" evidence="1">
    <location>
        <begin position="445"/>
        <end position="458"/>
    </location>
</feature>
<dbReference type="EMBL" id="CP108195">
    <property type="protein sequence ID" value="WTS15242.1"/>
    <property type="molecule type" value="Genomic_DNA"/>
</dbReference>
<evidence type="ECO:0000313" key="3">
    <source>
        <dbReference type="EMBL" id="WTS15242.1"/>
    </source>
</evidence>
<dbReference type="GO" id="GO:0022857">
    <property type="term" value="F:transmembrane transporter activity"/>
    <property type="evidence" value="ECO:0007669"/>
    <property type="project" value="InterPro"/>
</dbReference>
<proteinExistence type="predicted"/>
<gene>
    <name evidence="3" type="ORF">OHU69_31890</name>
</gene>
<evidence type="ECO:0000256" key="2">
    <source>
        <dbReference type="SAM" id="Phobius"/>
    </source>
</evidence>
<feature type="transmembrane region" description="Helical" evidence="2">
    <location>
        <begin position="71"/>
        <end position="88"/>
    </location>
</feature>
<feature type="transmembrane region" description="Helical" evidence="2">
    <location>
        <begin position="94"/>
        <end position="117"/>
    </location>
</feature>
<dbReference type="AlphaFoldDB" id="A0AAU1UBH1"/>
<feature type="region of interest" description="Disordered" evidence="1">
    <location>
        <begin position="419"/>
        <end position="458"/>
    </location>
</feature>
<protein>
    <submittedName>
        <fullName evidence="3">MFS transporter</fullName>
    </submittedName>
</protein>
<dbReference type="Pfam" id="PF07690">
    <property type="entry name" value="MFS_1"/>
    <property type="match status" value="1"/>
</dbReference>
<sequence length="458" mass="45108">MSRRTPRPLVALFTAGYLAPYLLPTVVGRLGDSLHLPPAQAGLIGSALLMSSAAAGFTFAGRVDRMGPRTLARAGLLLAALGYSAAAATSFVPLVVIGAMAGGFGSGTATTVAATGIAGQRDPHRASTLGLLSVSALAGALYLTMPHLGTGHALPFAAIALTALATWPATSGLESGTAQLPTPAGQPRPAGPLPFRRSGLVLAAAMLCWSMAQNSLWGVSSRIGTDQAGLTEITVGAVFAVALGTALVGVLGAGALGSRLGRAAPIGAGTALIACCIVVSARADDLTSFATGEIAWNTLYPVVLSYLIGLAASLDPRGRWAVLVGSAASLGTACGPLTGSVLSQTAGYPAMGTTLAVALLVLALPLTAVALHTGGSPLLRPGTVRRRGGAPAALVAGVTGAPAGAVPQMGAPEQPVVEITVSTPQPAPTQEEFSTAGPRGGSAGLGQSSNANASTSAR</sequence>
<keyword evidence="2" id="KW-1133">Transmembrane helix</keyword>
<feature type="transmembrane region" description="Helical" evidence="2">
    <location>
        <begin position="233"/>
        <end position="256"/>
    </location>
</feature>
<dbReference type="InterPro" id="IPR036259">
    <property type="entry name" value="MFS_trans_sf"/>
</dbReference>
<feature type="transmembrane region" description="Helical" evidence="2">
    <location>
        <begin position="40"/>
        <end position="59"/>
    </location>
</feature>
<feature type="transmembrane region" description="Helical" evidence="2">
    <location>
        <begin position="294"/>
        <end position="314"/>
    </location>
</feature>
<dbReference type="Gene3D" id="1.20.1250.20">
    <property type="entry name" value="MFS general substrate transporter like domains"/>
    <property type="match status" value="2"/>
</dbReference>
<feature type="transmembrane region" description="Helical" evidence="2">
    <location>
        <begin position="263"/>
        <end position="282"/>
    </location>
</feature>
<dbReference type="InterPro" id="IPR011701">
    <property type="entry name" value="MFS"/>
</dbReference>
<evidence type="ECO:0000256" key="1">
    <source>
        <dbReference type="SAM" id="MobiDB-lite"/>
    </source>
</evidence>
<keyword evidence="2" id="KW-0472">Membrane</keyword>
<feature type="transmembrane region" description="Helical" evidence="2">
    <location>
        <begin position="348"/>
        <end position="371"/>
    </location>
</feature>